<reference evidence="14 15" key="2">
    <citation type="journal article" date="2011" name="ISME J.">
        <title>RNA-seq reveals cooperative metabolic interactions between two termite-gut spirochete species in co-culture.</title>
        <authorList>
            <person name="Rosenthal A.Z."/>
            <person name="Matson E.G."/>
            <person name="Eldar A."/>
            <person name="Leadbetter J.R."/>
        </authorList>
    </citation>
    <scope>NUCLEOTIDE SEQUENCE [LARGE SCALE GENOMIC DNA]</scope>
    <source>
        <strain evidence="15">ATCC BAA-888 / DSM 13862 / ZAS-9</strain>
    </source>
</reference>
<evidence type="ECO:0000256" key="9">
    <source>
        <dbReference type="ARBA" id="ARBA00022884"/>
    </source>
</evidence>
<comment type="catalytic activity">
    <reaction evidence="12">
        <text>small RNA 3'-end nucleotide + S-adenosyl-L-methionine = small RNA 3'-end 2'-O-methylnucleotide + S-adenosyl-L-homocysteine + H(+)</text>
        <dbReference type="Rhea" id="RHEA:37887"/>
        <dbReference type="Rhea" id="RHEA-COMP:10415"/>
        <dbReference type="Rhea" id="RHEA-COMP:10416"/>
        <dbReference type="ChEBI" id="CHEBI:15378"/>
        <dbReference type="ChEBI" id="CHEBI:57856"/>
        <dbReference type="ChEBI" id="CHEBI:59789"/>
        <dbReference type="ChEBI" id="CHEBI:74896"/>
        <dbReference type="ChEBI" id="CHEBI:74898"/>
        <dbReference type="EC" id="2.1.1.386"/>
    </reaction>
</comment>
<keyword evidence="8" id="KW-0460">Magnesium</keyword>
<organism evidence="14 15">
    <name type="scientific">Leadbettera azotonutricia (strain ATCC BAA-888 / DSM 13862 / ZAS-9)</name>
    <name type="common">Treponema azotonutricium</name>
    <dbReference type="NCBI Taxonomy" id="545695"/>
    <lineage>
        <taxon>Bacteria</taxon>
        <taxon>Pseudomonadati</taxon>
        <taxon>Spirochaetota</taxon>
        <taxon>Spirochaetia</taxon>
        <taxon>Spirochaetales</taxon>
        <taxon>Breznakiellaceae</taxon>
        <taxon>Leadbettera</taxon>
    </lineage>
</organism>
<dbReference type="Proteomes" id="UP000009222">
    <property type="component" value="Chromosome"/>
</dbReference>
<comment type="cofactor">
    <cofactor evidence="1">
        <name>Mg(2+)</name>
        <dbReference type="ChEBI" id="CHEBI:18420"/>
    </cofactor>
</comment>
<evidence type="ECO:0000256" key="7">
    <source>
        <dbReference type="ARBA" id="ARBA00022723"/>
    </source>
</evidence>
<comment type="similarity">
    <text evidence="2">Belongs to the methyltransferase superfamily. HEN1 family.</text>
</comment>
<dbReference type="NCBIfam" id="TIGR04074">
    <property type="entry name" value="bacter_Hen1"/>
    <property type="match status" value="1"/>
</dbReference>
<dbReference type="RefSeq" id="WP_015712941.1">
    <property type="nucleotide sequence ID" value="NC_015577.1"/>
</dbReference>
<dbReference type="OrthoDB" id="626362at2"/>
<evidence type="ECO:0000313" key="15">
    <source>
        <dbReference type="Proteomes" id="UP000009222"/>
    </source>
</evidence>
<dbReference type="EMBL" id="CP001841">
    <property type="protein sequence ID" value="AEF82150.1"/>
    <property type="molecule type" value="Genomic_DNA"/>
</dbReference>
<dbReference type="GO" id="GO:0031047">
    <property type="term" value="P:regulatory ncRNA-mediated gene silencing"/>
    <property type="evidence" value="ECO:0007669"/>
    <property type="project" value="UniProtKB-KW"/>
</dbReference>
<evidence type="ECO:0000256" key="5">
    <source>
        <dbReference type="ARBA" id="ARBA00022679"/>
    </source>
</evidence>
<evidence type="ECO:0000256" key="8">
    <source>
        <dbReference type="ARBA" id="ARBA00022842"/>
    </source>
</evidence>
<dbReference type="GO" id="GO:0046872">
    <property type="term" value="F:metal ion binding"/>
    <property type="evidence" value="ECO:0007669"/>
    <property type="project" value="UniProtKB-KW"/>
</dbReference>
<feature type="domain" description="Hen1 N-terminal" evidence="13">
    <location>
        <begin position="1"/>
        <end position="240"/>
    </location>
</feature>
<accession>F5YEI1</accession>
<dbReference type="GO" id="GO:0003723">
    <property type="term" value="F:RNA binding"/>
    <property type="evidence" value="ECO:0007669"/>
    <property type="project" value="UniProtKB-KW"/>
</dbReference>
<dbReference type="InParanoid" id="F5YEI1"/>
<evidence type="ECO:0000256" key="6">
    <source>
        <dbReference type="ARBA" id="ARBA00022691"/>
    </source>
</evidence>
<sequence>MLLTISYQGENAADLGYLLHKNPNRPQTVDLAVGRAHVFYPEVLPDRCTAALLLDIDPLDLARGKVGSKAGGLFDYVNDRPYVSSSFMSTAISRAYGTALAGRCEKRPDLAEAELDLTANVTMLPCRGDTELLEKIFKPLGYEVSFTTELLDEEFPLWGQSCYVNLCLRGKKRLRDLLRHLYVLIPVFDLRKHYWIGDDEVDKLLVHGEGWLENHPAKALITRRYFNRLQRYTRIALDRMDNGEGGPGDISADAVDPTLAVPFGTEPFVPLNTLRLEAVLKVLKESGARSVLDLGCGEGNLLRLLLKEKCFERIAGADVSGSALERAGERLNQAVSPDSGLPTALPEGQKKRLSLFQSSVTYRDRRFEGYDALALVEVMEHLDENRLDACASVIFSCAAPETVVITTPNREYNKNYPVLGERLRHSDHRFEWNRAQFRTWAEKIAARYGYLFRIEEIGETDEEAGAPTQMGVFTKCIHPVNFNWKQT</sequence>
<evidence type="ECO:0000259" key="13">
    <source>
        <dbReference type="Pfam" id="PF12623"/>
    </source>
</evidence>
<evidence type="ECO:0000256" key="1">
    <source>
        <dbReference type="ARBA" id="ARBA00001946"/>
    </source>
</evidence>
<evidence type="ECO:0000256" key="3">
    <source>
        <dbReference type="ARBA" id="ARBA00021330"/>
    </source>
</evidence>
<reference evidence="15" key="1">
    <citation type="submission" date="2009-12" db="EMBL/GenBank/DDBJ databases">
        <title>Complete sequence of Treponema azotonutricium strain ZAS-9.</title>
        <authorList>
            <person name="Tetu S.G."/>
            <person name="Matson E."/>
            <person name="Ren Q."/>
            <person name="Seshadri R."/>
            <person name="Elbourne L."/>
            <person name="Hassan K.A."/>
            <person name="Durkin A."/>
            <person name="Radune D."/>
            <person name="Mohamoud Y."/>
            <person name="Shay R."/>
            <person name="Jin S."/>
            <person name="Zhang X."/>
            <person name="Lucey K."/>
            <person name="Ballor N.R."/>
            <person name="Ottesen E."/>
            <person name="Rosenthal R."/>
            <person name="Allen A."/>
            <person name="Leadbetter J.R."/>
            <person name="Paulsen I.T."/>
        </authorList>
    </citation>
    <scope>NUCLEOTIDE SEQUENCE [LARGE SCALE GENOMIC DNA]</scope>
    <source>
        <strain evidence="15">ATCC BAA-888 / DSM 13862 / ZAS-9</strain>
    </source>
</reference>
<dbReference type="EC" id="2.1.1.386" evidence="11"/>
<dbReference type="Gene3D" id="3.40.50.150">
    <property type="entry name" value="Vaccinia Virus protein VP39"/>
    <property type="match status" value="1"/>
</dbReference>
<dbReference type="STRING" id="545695.TREAZ_2588"/>
<evidence type="ECO:0000256" key="11">
    <source>
        <dbReference type="ARBA" id="ARBA00035025"/>
    </source>
</evidence>
<proteinExistence type="inferred from homology"/>
<keyword evidence="4 14" id="KW-0489">Methyltransferase</keyword>
<dbReference type="InterPro" id="IPR026610">
    <property type="entry name" value="Hen1"/>
</dbReference>
<dbReference type="AlphaFoldDB" id="F5YEI1"/>
<dbReference type="PANTHER" id="PTHR21404">
    <property type="entry name" value="HEN1"/>
    <property type="match status" value="1"/>
</dbReference>
<dbReference type="Pfam" id="PF12623">
    <property type="entry name" value="Hen1_L"/>
    <property type="match status" value="1"/>
</dbReference>
<dbReference type="HOGENOM" id="CLU_042787_0_0_12"/>
<evidence type="ECO:0000256" key="2">
    <source>
        <dbReference type="ARBA" id="ARBA00009026"/>
    </source>
</evidence>
<dbReference type="InterPro" id="IPR024740">
    <property type="entry name" value="Hen1_N"/>
</dbReference>
<keyword evidence="15" id="KW-1185">Reference proteome</keyword>
<keyword evidence="10" id="KW-0943">RNA-mediated gene silencing</keyword>
<dbReference type="GO" id="GO:0001510">
    <property type="term" value="P:RNA methylation"/>
    <property type="evidence" value="ECO:0007669"/>
    <property type="project" value="InterPro"/>
</dbReference>
<keyword evidence="7" id="KW-0479">Metal-binding</keyword>
<protein>
    <recommendedName>
        <fullName evidence="3">Small RNA 2'-O-methyltransferase</fullName>
        <ecNumber evidence="11">2.1.1.386</ecNumber>
    </recommendedName>
</protein>
<keyword evidence="5 14" id="KW-0808">Transferase</keyword>
<dbReference type="GO" id="GO:0090486">
    <property type="term" value="F:small RNA 2'-O-methyltransferase activity"/>
    <property type="evidence" value="ECO:0007669"/>
    <property type="project" value="UniProtKB-EC"/>
</dbReference>
<dbReference type="SUPFAM" id="SSF53335">
    <property type="entry name" value="S-adenosyl-L-methionine-dependent methyltransferases"/>
    <property type="match status" value="1"/>
</dbReference>
<dbReference type="KEGG" id="taz:TREAZ_2588"/>
<name>F5YEI1_LEAAZ</name>
<dbReference type="PANTHER" id="PTHR21404:SF3">
    <property type="entry name" value="SMALL RNA 2'-O-METHYLTRANSFERASE"/>
    <property type="match status" value="1"/>
</dbReference>
<dbReference type="Pfam" id="PF13489">
    <property type="entry name" value="Methyltransf_23"/>
    <property type="match status" value="1"/>
</dbReference>
<gene>
    <name evidence="14" type="ordered locus">TREAZ_2588</name>
</gene>
<dbReference type="InterPro" id="IPR024026">
    <property type="entry name" value="3'-RNA_MeTfrase_Hen1_bac"/>
</dbReference>
<evidence type="ECO:0000256" key="10">
    <source>
        <dbReference type="ARBA" id="ARBA00023158"/>
    </source>
</evidence>
<keyword evidence="6" id="KW-0949">S-adenosyl-L-methionine</keyword>
<evidence type="ECO:0000313" key="14">
    <source>
        <dbReference type="EMBL" id="AEF82150.1"/>
    </source>
</evidence>
<evidence type="ECO:0000256" key="12">
    <source>
        <dbReference type="ARBA" id="ARBA00048418"/>
    </source>
</evidence>
<dbReference type="Gene3D" id="3.30.1610.20">
    <property type="entry name" value="Hen1, N-terminal domain"/>
    <property type="match status" value="1"/>
</dbReference>
<evidence type="ECO:0000256" key="4">
    <source>
        <dbReference type="ARBA" id="ARBA00022603"/>
    </source>
</evidence>
<keyword evidence="9" id="KW-0694">RNA-binding</keyword>
<dbReference type="eggNOG" id="COG2227">
    <property type="taxonomic scope" value="Bacteria"/>
</dbReference>
<dbReference type="InterPro" id="IPR038546">
    <property type="entry name" value="Hen1_N_sf"/>
</dbReference>
<dbReference type="InterPro" id="IPR029063">
    <property type="entry name" value="SAM-dependent_MTases_sf"/>
</dbReference>